<dbReference type="EMBL" id="FR799569">
    <property type="protein sequence ID" value="CBZ25213.1"/>
    <property type="molecule type" value="Genomic_DNA"/>
</dbReference>
<evidence type="ECO:0008006" key="5">
    <source>
        <dbReference type="Google" id="ProtNLM"/>
    </source>
</evidence>
<name>E9AQJ4_LEIMU</name>
<organism evidence="3 4">
    <name type="scientific">Leishmania mexicana (strain MHOM/GT/2001/U1103)</name>
    <dbReference type="NCBI Taxonomy" id="929439"/>
    <lineage>
        <taxon>Eukaryota</taxon>
        <taxon>Discoba</taxon>
        <taxon>Euglenozoa</taxon>
        <taxon>Kinetoplastea</taxon>
        <taxon>Metakinetoplastina</taxon>
        <taxon>Trypanosomatida</taxon>
        <taxon>Trypanosomatidae</taxon>
        <taxon>Leishmaniinae</taxon>
        <taxon>Leishmania</taxon>
    </lineage>
</organism>
<dbReference type="KEGG" id="lmi:LMXM_16_0370"/>
<protein>
    <recommendedName>
        <fullName evidence="5">Right handed beta helix domain-containing protein</fullName>
    </recommendedName>
</protein>
<feature type="region of interest" description="Disordered" evidence="2">
    <location>
        <begin position="78"/>
        <end position="106"/>
    </location>
</feature>
<feature type="coiled-coil region" evidence="1">
    <location>
        <begin position="107"/>
        <end position="141"/>
    </location>
</feature>
<dbReference type="InterPro" id="IPR011050">
    <property type="entry name" value="Pectin_lyase_fold/virulence"/>
</dbReference>
<sequence>MLSTTASPISSQLSWRCRALVIPGAGVVSTRARHRDVAGVRRCRLLHPCILSASSMSCHLTSTHKLFSTWGISESGPVNTDGPNAAAATCEDSSATESDTSSTAAQASALASEVRQLRQQVSDLKEALEDSQEALKQLLILSASQTLQSAWRAAAAAQASTPAGATASASVSSLDGRRHRQGAWFVVRTSEELMSALRGHGSEHASHTVLLDGKLFILDPYAPVVVNQTRVSIVGNNATIIGRIAVKGRGALLSASDVFLLEPGDMHLRCATHGSGDEVSATAAAAAATAPLSINPTGRKDKNAAGLLKPVVSATVGAGVHLNRCTLSSGRDGVYLGMGSHCTLNCVRIVNCIRGLYEGVGCRTSMLSACTFQSNRYHMVLLGPSNAERATQMFRRASGARAVAVASPSAATDTEGTAYSVVFTSSASTTDVLPPGFTSAGAIATRQTKAQVVLQHCPITDVYSDCWCDGVKVELSAQDATAGLSDPLF</sequence>
<accession>E9AQJ4</accession>
<evidence type="ECO:0000313" key="3">
    <source>
        <dbReference type="EMBL" id="CBZ25213.1"/>
    </source>
</evidence>
<dbReference type="Proteomes" id="UP000007259">
    <property type="component" value="Chromosome 16"/>
</dbReference>
<evidence type="ECO:0000256" key="2">
    <source>
        <dbReference type="SAM" id="MobiDB-lite"/>
    </source>
</evidence>
<dbReference type="AlphaFoldDB" id="E9AQJ4"/>
<keyword evidence="4" id="KW-1185">Reference proteome</keyword>
<dbReference type="SUPFAM" id="SSF51126">
    <property type="entry name" value="Pectin lyase-like"/>
    <property type="match status" value="1"/>
</dbReference>
<reference evidence="3 4" key="1">
    <citation type="journal article" date="2011" name="Genome Res.">
        <title>Chromosome and gene copy number variation allow major structural change between species and strains of Leishmania.</title>
        <authorList>
            <person name="Rogers M.B."/>
            <person name="Hilley J.D."/>
            <person name="Dickens N.J."/>
            <person name="Wilkes J."/>
            <person name="Bates P.A."/>
            <person name="Depledge D.P."/>
            <person name="Harris D."/>
            <person name="Her Y."/>
            <person name="Herzyk P."/>
            <person name="Imamura H."/>
            <person name="Otto T.D."/>
            <person name="Sanders M."/>
            <person name="Seeger K."/>
            <person name="Dujardin J.C."/>
            <person name="Berriman M."/>
            <person name="Smith D.F."/>
            <person name="Hertz-Fowler C."/>
            <person name="Mottram J.C."/>
        </authorList>
    </citation>
    <scope>NUCLEOTIDE SEQUENCE [LARGE SCALE GENOMIC DNA]</scope>
    <source>
        <strain evidence="3 4">MHOM/GT/2001/U1103</strain>
    </source>
</reference>
<evidence type="ECO:0000256" key="1">
    <source>
        <dbReference type="SAM" id="Coils"/>
    </source>
</evidence>
<dbReference type="PhylomeDB" id="E9AQJ4"/>
<dbReference type="VEuPathDB" id="TriTrypDB:LmxM.16.0370"/>
<gene>
    <name evidence="3" type="ORF">LMXM_16_0370</name>
</gene>
<dbReference type="OrthoDB" id="265202at2759"/>
<dbReference type="GeneID" id="13450276"/>
<proteinExistence type="predicted"/>
<dbReference type="OMA" id="YHMVLLG"/>
<evidence type="ECO:0000313" key="4">
    <source>
        <dbReference type="Proteomes" id="UP000007259"/>
    </source>
</evidence>
<feature type="compositionally biased region" description="Low complexity" evidence="2">
    <location>
        <begin position="91"/>
        <end position="106"/>
    </location>
</feature>
<dbReference type="RefSeq" id="XP_003873721.1">
    <property type="nucleotide sequence ID" value="XM_003873672.1"/>
</dbReference>
<keyword evidence="1" id="KW-0175">Coiled coil</keyword>